<evidence type="ECO:0000313" key="2">
    <source>
        <dbReference type="Proteomes" id="UP001597112"/>
    </source>
</evidence>
<dbReference type="RefSeq" id="WP_377580409.1">
    <property type="nucleotide sequence ID" value="NZ_JBHTKA010000007.1"/>
</dbReference>
<sequence>MKFKHTLTRWALLLPAILLYNCDSSDDDPVRETVYTPVKMEAGDTSVELQYNTAGELTHSVTKQQALNGVVLTSTLEYIYKDNRIDSAASDTGFRASFKYEGDKIVRAEEYIDATWVQRHTFAYDAKGRLKESVTLQNIPEEGGITPVYKSTYLYDEHDNLIAHDYYYYSPGKKDFVLLTVSRMSDYDTQPNAEDFFSAHPFNPLVKFRKNNPGKMVVSNAAGLGKSEYTFTYTYNAGGYPVKKDASVLFDGVTTTSEVRYFFTEE</sequence>
<reference evidence="2" key="1">
    <citation type="journal article" date="2019" name="Int. J. Syst. Evol. Microbiol.">
        <title>The Global Catalogue of Microorganisms (GCM) 10K type strain sequencing project: providing services to taxonomists for standard genome sequencing and annotation.</title>
        <authorList>
            <consortium name="The Broad Institute Genomics Platform"/>
            <consortium name="The Broad Institute Genome Sequencing Center for Infectious Disease"/>
            <person name="Wu L."/>
            <person name="Ma J."/>
        </authorList>
    </citation>
    <scope>NUCLEOTIDE SEQUENCE [LARGE SCALE GENOMIC DNA]</scope>
    <source>
        <strain evidence="2">CCUG 58938</strain>
    </source>
</reference>
<evidence type="ECO:0008006" key="3">
    <source>
        <dbReference type="Google" id="ProtNLM"/>
    </source>
</evidence>
<dbReference type="Gene3D" id="2.40.128.720">
    <property type="match status" value="1"/>
</dbReference>
<accession>A0ABW3K4J1</accession>
<proteinExistence type="predicted"/>
<keyword evidence="2" id="KW-1185">Reference proteome</keyword>
<dbReference type="EMBL" id="JBHTKA010000007">
    <property type="protein sequence ID" value="MFD1000955.1"/>
    <property type="molecule type" value="Genomic_DNA"/>
</dbReference>
<comment type="caution">
    <text evidence="1">The sequence shown here is derived from an EMBL/GenBank/DDBJ whole genome shotgun (WGS) entry which is preliminary data.</text>
</comment>
<gene>
    <name evidence="1" type="ORF">ACFQ21_16635</name>
</gene>
<dbReference type="Proteomes" id="UP001597112">
    <property type="component" value="Unassembled WGS sequence"/>
</dbReference>
<protein>
    <recommendedName>
        <fullName evidence="3">DUF4595 domain-containing protein</fullName>
    </recommendedName>
</protein>
<evidence type="ECO:0000313" key="1">
    <source>
        <dbReference type="EMBL" id="MFD1000955.1"/>
    </source>
</evidence>
<name>A0ABW3K4J1_9BACT</name>
<organism evidence="1 2">
    <name type="scientific">Ohtaekwangia kribbensis</name>
    <dbReference type="NCBI Taxonomy" id="688913"/>
    <lineage>
        <taxon>Bacteria</taxon>
        <taxon>Pseudomonadati</taxon>
        <taxon>Bacteroidota</taxon>
        <taxon>Cytophagia</taxon>
        <taxon>Cytophagales</taxon>
        <taxon>Fulvivirgaceae</taxon>
        <taxon>Ohtaekwangia</taxon>
    </lineage>
</organism>